<dbReference type="OrthoDB" id="9775421at2"/>
<comment type="caution">
    <text evidence="7">The sequence shown here is derived from an EMBL/GenBank/DDBJ whole genome shotgun (WGS) entry which is preliminary data.</text>
</comment>
<evidence type="ECO:0000256" key="4">
    <source>
        <dbReference type="ARBA" id="ARBA00023136"/>
    </source>
</evidence>
<dbReference type="InterPro" id="IPR045275">
    <property type="entry name" value="MscS_archaea/bacteria_type"/>
</dbReference>
<organism evidence="7 8">
    <name type="scientific">Fulvimarina endophytica</name>
    <dbReference type="NCBI Taxonomy" id="2293836"/>
    <lineage>
        <taxon>Bacteria</taxon>
        <taxon>Pseudomonadati</taxon>
        <taxon>Pseudomonadota</taxon>
        <taxon>Alphaproteobacteria</taxon>
        <taxon>Hyphomicrobiales</taxon>
        <taxon>Aurantimonadaceae</taxon>
        <taxon>Fulvimarina</taxon>
    </lineage>
</organism>
<feature type="domain" description="Mechanosensitive ion channel MscS" evidence="6">
    <location>
        <begin position="96"/>
        <end position="160"/>
    </location>
</feature>
<keyword evidence="5" id="KW-0813">Transport</keyword>
<comment type="caution">
    <text evidence="5">Lacks conserved residue(s) required for the propagation of feature annotation.</text>
</comment>
<keyword evidence="5" id="KW-1003">Cell membrane</keyword>
<proteinExistence type="inferred from homology"/>
<dbReference type="InterPro" id="IPR010920">
    <property type="entry name" value="LSM_dom_sf"/>
</dbReference>
<comment type="subunit">
    <text evidence="5">Homoheptamer.</text>
</comment>
<evidence type="ECO:0000313" key="8">
    <source>
        <dbReference type="Proteomes" id="UP000264310"/>
    </source>
</evidence>
<evidence type="ECO:0000256" key="3">
    <source>
        <dbReference type="ARBA" id="ARBA00022989"/>
    </source>
</evidence>
<dbReference type="EMBL" id="QURL01000004">
    <property type="protein sequence ID" value="RFC63698.1"/>
    <property type="molecule type" value="Genomic_DNA"/>
</dbReference>
<keyword evidence="2 5" id="KW-0812">Transmembrane</keyword>
<dbReference type="Pfam" id="PF00924">
    <property type="entry name" value="MS_channel_2nd"/>
    <property type="match status" value="1"/>
</dbReference>
<dbReference type="Proteomes" id="UP000264310">
    <property type="component" value="Unassembled WGS sequence"/>
</dbReference>
<dbReference type="SUPFAM" id="SSF50182">
    <property type="entry name" value="Sm-like ribonucleoproteins"/>
    <property type="match status" value="1"/>
</dbReference>
<name>A0A371X394_9HYPH</name>
<comment type="subcellular location">
    <subcellularLocation>
        <location evidence="5">Cell inner membrane</location>
        <topology evidence="5">Multi-pass membrane protein</topology>
    </subcellularLocation>
    <subcellularLocation>
        <location evidence="1">Membrane</location>
    </subcellularLocation>
</comment>
<accession>A0A371X394</accession>
<comment type="function">
    <text evidence="5">Mechanosensitive channel that participates in the regulation of osmotic pressure changes within the cell, opening in response to stretch forces in the membrane lipid bilayer, without the need for other proteins. Contributes to normal resistance to hypoosmotic shock. Forms an ion channel of 1.0 nanosiemens conductance with a slight preference for anions.</text>
</comment>
<dbReference type="PANTHER" id="PTHR30221:SF8">
    <property type="entry name" value="SMALL-CONDUCTANCE MECHANOSENSITIVE CHANNEL"/>
    <property type="match status" value="1"/>
</dbReference>
<comment type="similarity">
    <text evidence="5">Belongs to the MscS (TC 1.A.23) family.</text>
</comment>
<feature type="transmembrane region" description="Helical" evidence="5">
    <location>
        <begin position="75"/>
        <end position="101"/>
    </location>
</feature>
<feature type="transmembrane region" description="Helical" evidence="5">
    <location>
        <begin position="49"/>
        <end position="69"/>
    </location>
</feature>
<feature type="transmembrane region" description="Helical" evidence="5">
    <location>
        <begin position="16"/>
        <end position="37"/>
    </location>
</feature>
<sequence>MQDFFIPSGVASNLKWSLGLFACCLLVRFAAEWLFASGADPILMRRRRFTVRALTNAVIAIGLLGIWLAEIQNALFSLTAVLVALVVATKELIMCVAGSILRFGGHLFKVGDRIELNGIHGEVVDHGLFSTTIMELPPTHAGFCGTGRTVMLPNSVLLSGPVKVEAQPRHYAPHRFLLTMEREVAVGQTMALIEAAARETLDADRELAARFHQFARRKAGAEIAGPETQVLVLTSEIGKIQFQVTIYCLVQDASHFQNAISCRVFDGLDTVLRKASEADRAGGSQVWAELQNRLKSAAAPTGKQKAA</sequence>
<evidence type="ECO:0000256" key="2">
    <source>
        <dbReference type="ARBA" id="ARBA00022692"/>
    </source>
</evidence>
<keyword evidence="4 5" id="KW-0472">Membrane</keyword>
<dbReference type="AlphaFoldDB" id="A0A371X394"/>
<evidence type="ECO:0000259" key="6">
    <source>
        <dbReference type="Pfam" id="PF00924"/>
    </source>
</evidence>
<protein>
    <recommendedName>
        <fullName evidence="5">Small-conductance mechanosensitive channel</fullName>
    </recommendedName>
</protein>
<reference evidence="7 8" key="1">
    <citation type="submission" date="2018-08" db="EMBL/GenBank/DDBJ databases">
        <title>Fulvimarina sp. 85, whole genome shotgun sequence.</title>
        <authorList>
            <person name="Tuo L."/>
        </authorList>
    </citation>
    <scope>NUCLEOTIDE SEQUENCE [LARGE SCALE GENOMIC DNA]</scope>
    <source>
        <strain evidence="7 8">85</strain>
    </source>
</reference>
<dbReference type="GO" id="GO:0008381">
    <property type="term" value="F:mechanosensitive monoatomic ion channel activity"/>
    <property type="evidence" value="ECO:0007669"/>
    <property type="project" value="InterPro"/>
</dbReference>
<dbReference type="PANTHER" id="PTHR30221">
    <property type="entry name" value="SMALL-CONDUCTANCE MECHANOSENSITIVE CHANNEL"/>
    <property type="match status" value="1"/>
</dbReference>
<keyword evidence="5" id="KW-0407">Ion channel</keyword>
<dbReference type="GO" id="GO:0005886">
    <property type="term" value="C:plasma membrane"/>
    <property type="evidence" value="ECO:0007669"/>
    <property type="project" value="UniProtKB-SubCell"/>
</dbReference>
<dbReference type="RefSeq" id="WP_116683427.1">
    <property type="nucleotide sequence ID" value="NZ_QURL01000004.1"/>
</dbReference>
<dbReference type="InterPro" id="IPR023408">
    <property type="entry name" value="MscS_beta-dom_sf"/>
</dbReference>
<evidence type="ECO:0000256" key="1">
    <source>
        <dbReference type="ARBA" id="ARBA00004370"/>
    </source>
</evidence>
<evidence type="ECO:0000256" key="5">
    <source>
        <dbReference type="RuleBase" id="RU369025"/>
    </source>
</evidence>
<dbReference type="Gene3D" id="2.30.30.60">
    <property type="match status" value="1"/>
</dbReference>
<keyword evidence="5" id="KW-0406">Ion transport</keyword>
<keyword evidence="5" id="KW-0997">Cell inner membrane</keyword>
<keyword evidence="8" id="KW-1185">Reference proteome</keyword>
<keyword evidence="3 5" id="KW-1133">Transmembrane helix</keyword>
<dbReference type="InterPro" id="IPR006685">
    <property type="entry name" value="MscS_channel_2nd"/>
</dbReference>
<evidence type="ECO:0000313" key="7">
    <source>
        <dbReference type="EMBL" id="RFC63698.1"/>
    </source>
</evidence>
<gene>
    <name evidence="7" type="ORF">DYI37_11920</name>
</gene>